<dbReference type="Pfam" id="PF07727">
    <property type="entry name" value="RVT_2"/>
    <property type="match status" value="1"/>
</dbReference>
<dbReference type="AlphaFoldDB" id="A0A6L2KXX4"/>
<dbReference type="EMBL" id="BKCJ010003273">
    <property type="protein sequence ID" value="GEU54076.1"/>
    <property type="molecule type" value="Genomic_DNA"/>
</dbReference>
<dbReference type="PANTHER" id="PTHR11439:SF495">
    <property type="entry name" value="REVERSE TRANSCRIPTASE, RNA-DEPENDENT DNA POLYMERASE-RELATED"/>
    <property type="match status" value="1"/>
</dbReference>
<gene>
    <name evidence="3" type="ORF">Tci_026054</name>
</gene>
<dbReference type="PANTHER" id="PTHR11439">
    <property type="entry name" value="GAG-POL-RELATED RETROTRANSPOSON"/>
    <property type="match status" value="1"/>
</dbReference>
<proteinExistence type="predicted"/>
<evidence type="ECO:0000313" key="3">
    <source>
        <dbReference type="EMBL" id="GEU54076.1"/>
    </source>
</evidence>
<protein>
    <submittedName>
        <fullName evidence="3">Uncharacterized mitochondrial protein AtMg00810-like</fullName>
    </submittedName>
</protein>
<name>A0A6L2KXX4_TANCI</name>
<accession>A0A6L2KXX4</accession>
<reference evidence="3" key="1">
    <citation type="journal article" date="2019" name="Sci. Rep.">
        <title>Draft genome of Tanacetum cinerariifolium, the natural source of mosquito coil.</title>
        <authorList>
            <person name="Yamashiro T."/>
            <person name="Shiraishi A."/>
            <person name="Satake H."/>
            <person name="Nakayama K."/>
        </authorList>
    </citation>
    <scope>NUCLEOTIDE SEQUENCE</scope>
</reference>
<feature type="coiled-coil region" evidence="1">
    <location>
        <begin position="651"/>
        <end position="678"/>
    </location>
</feature>
<organism evidence="3">
    <name type="scientific">Tanacetum cinerariifolium</name>
    <name type="common">Dalmatian daisy</name>
    <name type="synonym">Chrysanthemum cinerariifolium</name>
    <dbReference type="NCBI Taxonomy" id="118510"/>
    <lineage>
        <taxon>Eukaryota</taxon>
        <taxon>Viridiplantae</taxon>
        <taxon>Streptophyta</taxon>
        <taxon>Embryophyta</taxon>
        <taxon>Tracheophyta</taxon>
        <taxon>Spermatophyta</taxon>
        <taxon>Magnoliopsida</taxon>
        <taxon>eudicotyledons</taxon>
        <taxon>Gunneridae</taxon>
        <taxon>Pentapetalae</taxon>
        <taxon>asterids</taxon>
        <taxon>campanulids</taxon>
        <taxon>Asterales</taxon>
        <taxon>Asteraceae</taxon>
        <taxon>Asteroideae</taxon>
        <taxon>Anthemideae</taxon>
        <taxon>Anthemidinae</taxon>
        <taxon>Tanacetum</taxon>
    </lineage>
</organism>
<dbReference type="CDD" id="cd09272">
    <property type="entry name" value="RNase_HI_RT_Ty1"/>
    <property type="match status" value="1"/>
</dbReference>
<evidence type="ECO:0000256" key="1">
    <source>
        <dbReference type="SAM" id="Coils"/>
    </source>
</evidence>
<dbReference type="InterPro" id="IPR013103">
    <property type="entry name" value="RVT_2"/>
</dbReference>
<feature type="domain" description="Reverse transcriptase Ty1/copia-type" evidence="2">
    <location>
        <begin position="192"/>
        <end position="368"/>
    </location>
</feature>
<keyword evidence="1" id="KW-0175">Coiled coil</keyword>
<sequence>MAEDEVPTNMALMAFLDSKGHPQKVQENQGYVDSGCSRHMTTCPIFFTLRNLIEDMLPLGKEQMVAKLLVKEPLKLIHLGFLATKNDTIGILKKFITEIENLVDKKVKVIRCDNGTKFKNTVMNDFCVMKVIAGTNSDDFAGTKDSIGVGQSNMETGSTQDYIFMPLWKDGSPLFDSSPKISSDAGKKLMKFQTKKVFRNKKDKRRIVIKNKARLVTQGHTQEEGIDYDEVFAPAARIKEIRLFLAYALFMGFMVYQMDVKSTFLYGRIKEEVYVCQPLWFEDPDHPDKMKDRSDLIYQEAKRIYFDYTEKTLVKDADGANIDVHLYKSIIGSLMHLTASRPYIMYAVYVCARFQVTPKVSHLHDVKRIFRYLKGHPKLGLWYLKDSPFELVAYTDSDYIGASLDRKSTTGGCRFLRSRLISWQSKKQTVVATSTTEAEYVVAASCCRQVLWIYNQMLDYGYKLTTVSYKLLLLAQLTTASTKLMLLGKLTTAIDVNAVEDDDEGTECLLTAIIFEQLTLMGAKTTAWNKLSSTMASAIICLATNQKFNFSKYIFDHMVKNLEDRVKFLMFPRFVQVFLDSQVERMLKHKEIYVPPSHTKKIFANMKRRQGKDFFGKATPLFETMMVQHQEDNDEHVTTTSNDPLLSETTKANQALKIRSLKRRVKRLEKKVSKKSHKLKRLYKIGSSTRVESSEDVGLGDQEDASKQGRMIDELDADEGVALVDETQGRNDQDMFNTSILDDEEVVAKEVVAKKEVSTVDLVPIAGEVVTTAGVKFSTADITSQISMDEITLAKALIDIKTSKPKAKGIDNTQAMIDADYELAARLQEEEGEELTIKEKSRLFVELMDKRKKYFARLRAKNIRKLVKGSEKAAEGSFKRAGSNLEEEDAKKQMIEEENEYAELKRCLEIIPDDNNDVTIEATPLSSKSTTIVDYKIYKEERKSFSKSSEQMAILKII</sequence>
<comment type="caution">
    <text evidence="3">The sequence shown here is derived from an EMBL/GenBank/DDBJ whole genome shotgun (WGS) entry which is preliminary data.</text>
</comment>
<evidence type="ECO:0000259" key="2">
    <source>
        <dbReference type="Pfam" id="PF07727"/>
    </source>
</evidence>